<feature type="signal peptide" evidence="1">
    <location>
        <begin position="1"/>
        <end position="16"/>
    </location>
</feature>
<proteinExistence type="predicted"/>
<organism evidence="2 3">
    <name type="scientific">Sphingomonas guangdongensis</name>
    <dbReference type="NCBI Taxonomy" id="1141890"/>
    <lineage>
        <taxon>Bacteria</taxon>
        <taxon>Pseudomonadati</taxon>
        <taxon>Pseudomonadota</taxon>
        <taxon>Alphaproteobacteria</taxon>
        <taxon>Sphingomonadales</taxon>
        <taxon>Sphingomonadaceae</taxon>
        <taxon>Sphingomonas</taxon>
    </lineage>
</organism>
<feature type="chain" id="PRO_5012583375" evidence="1">
    <location>
        <begin position="17"/>
        <end position="168"/>
    </location>
</feature>
<dbReference type="AlphaFoldDB" id="A0A285QCL6"/>
<reference evidence="2 3" key="1">
    <citation type="submission" date="2017-07" db="EMBL/GenBank/DDBJ databases">
        <authorList>
            <person name="Sun Z.S."/>
            <person name="Albrecht U."/>
            <person name="Echele G."/>
            <person name="Lee C.C."/>
        </authorList>
    </citation>
    <scope>NUCLEOTIDE SEQUENCE [LARGE SCALE GENOMIC DNA]</scope>
    <source>
        <strain evidence="2 3">CGMCC 1.12672</strain>
    </source>
</reference>
<evidence type="ECO:0000313" key="3">
    <source>
        <dbReference type="Proteomes" id="UP000219494"/>
    </source>
</evidence>
<dbReference type="InterPro" id="IPR018673">
    <property type="entry name" value="DUF2141"/>
</dbReference>
<dbReference type="Proteomes" id="UP000219494">
    <property type="component" value="Unassembled WGS sequence"/>
</dbReference>
<evidence type="ECO:0000256" key="1">
    <source>
        <dbReference type="SAM" id="SignalP"/>
    </source>
</evidence>
<dbReference type="Pfam" id="PF09912">
    <property type="entry name" value="DUF2141"/>
    <property type="match status" value="1"/>
</dbReference>
<sequence length="168" mass="17879">MSVAALLLLAAVPVQAVPLGEDAAACVAGTVPAIQVSILGLKDRTGRLKLELYPANEGDFLKDDRDLVREGKVFRRVWAQTPAGGGSVQMCIRAPAPGRYALLLTHDRDNRNKFNFWRDGAGFPSNTKLGRSRPKLAQAVIAVGGGVTGTSIRVQYLRGLGGFSPIPN</sequence>
<keyword evidence="1" id="KW-0732">Signal</keyword>
<protein>
    <submittedName>
        <fullName evidence="2">Uncharacterized conserved protein, DUF2141 family</fullName>
    </submittedName>
</protein>
<keyword evidence="3" id="KW-1185">Reference proteome</keyword>
<dbReference type="RefSeq" id="WP_245858160.1">
    <property type="nucleotide sequence ID" value="NZ_OBMI01000001.1"/>
</dbReference>
<name>A0A285QCL6_9SPHN</name>
<accession>A0A285QCL6</accession>
<gene>
    <name evidence="2" type="ORF">SAMN06297144_0648</name>
</gene>
<evidence type="ECO:0000313" key="2">
    <source>
        <dbReference type="EMBL" id="SOB79623.1"/>
    </source>
</evidence>
<dbReference type="EMBL" id="OBMI01000001">
    <property type="protein sequence ID" value="SOB79623.1"/>
    <property type="molecule type" value="Genomic_DNA"/>
</dbReference>